<dbReference type="OrthoDB" id="9779207at2"/>
<dbReference type="InterPro" id="IPR035466">
    <property type="entry name" value="GlmS/AgaS_SIS"/>
</dbReference>
<sequence>MQKNDISVLKSGGEAHTQREILSQPALWQQVYQLIQKNSSEISRFLNPILQNENLRIILTGAGTSGFIGDSAQGTLQKIWRRPVQAVPTTEIVTHPASIFIRPVPTLLISFARSGNSPESAESVKLADAHCDELYHLIITCNGEGTLAQMDTVAPQRIYRIVLPEATNDKSLAMTSSFTCMLLSVLLVAHIDDLEKEAEKIQRLAEHGNTILKQKFLLETLVLKGFERVVFLGSGENLGIAKECHLKLLELTDGKLVCMSDSFLAFRHGPRAFVNENTLIVYLFSRNPHIMRYERDLAEDIARDRREITCLQIGGVDDISLPNSSKIDLSIDPQNPYQMIAATLVGQLLGYYSALHLGIDPDSPSSSGSISRVVEGVNIYKE</sequence>
<organism evidence="3 4">
    <name type="scientific">Dyadobacter luticola</name>
    <dbReference type="NCBI Taxonomy" id="1979387"/>
    <lineage>
        <taxon>Bacteria</taxon>
        <taxon>Pseudomonadati</taxon>
        <taxon>Bacteroidota</taxon>
        <taxon>Cytophagia</taxon>
        <taxon>Cytophagales</taxon>
        <taxon>Spirosomataceae</taxon>
        <taxon>Dyadobacter</taxon>
    </lineage>
</organism>
<dbReference type="EMBL" id="VCEJ01000002">
    <property type="protein sequence ID" value="TLV03484.1"/>
    <property type="molecule type" value="Genomic_DNA"/>
</dbReference>
<reference evidence="3 4" key="1">
    <citation type="submission" date="2019-05" db="EMBL/GenBank/DDBJ databases">
        <authorList>
            <person name="Qu J.-H."/>
        </authorList>
    </citation>
    <scope>NUCLEOTIDE SEQUENCE [LARGE SCALE GENOMIC DNA]</scope>
    <source>
        <strain evidence="3 4">T17</strain>
    </source>
</reference>
<dbReference type="GO" id="GO:0097367">
    <property type="term" value="F:carbohydrate derivative binding"/>
    <property type="evidence" value="ECO:0007669"/>
    <property type="project" value="InterPro"/>
</dbReference>
<dbReference type="Pfam" id="PF01380">
    <property type="entry name" value="SIS"/>
    <property type="match status" value="1"/>
</dbReference>
<evidence type="ECO:0000256" key="1">
    <source>
        <dbReference type="ARBA" id="ARBA00022737"/>
    </source>
</evidence>
<name>A0A5R9L4H1_9BACT</name>
<accession>A0A5R9L4H1</accession>
<evidence type="ECO:0000259" key="2">
    <source>
        <dbReference type="PROSITE" id="PS51464"/>
    </source>
</evidence>
<dbReference type="GO" id="GO:0005886">
    <property type="term" value="C:plasma membrane"/>
    <property type="evidence" value="ECO:0007669"/>
    <property type="project" value="TreeGrafter"/>
</dbReference>
<dbReference type="GO" id="GO:0009401">
    <property type="term" value="P:phosphoenolpyruvate-dependent sugar phosphotransferase system"/>
    <property type="evidence" value="ECO:0007669"/>
    <property type="project" value="TreeGrafter"/>
</dbReference>
<keyword evidence="4" id="KW-1185">Reference proteome</keyword>
<comment type="caution">
    <text evidence="3">The sequence shown here is derived from an EMBL/GenBank/DDBJ whole genome shotgun (WGS) entry which is preliminary data.</text>
</comment>
<feature type="domain" description="SIS" evidence="2">
    <location>
        <begin position="46"/>
        <end position="204"/>
    </location>
</feature>
<dbReference type="Gene3D" id="3.40.50.10490">
    <property type="entry name" value="Glucose-6-phosphate isomerase like protein, domain 1"/>
    <property type="match status" value="2"/>
</dbReference>
<protein>
    <submittedName>
        <fullName evidence="3">SIS domain-containing protein</fullName>
    </submittedName>
</protein>
<feature type="domain" description="SIS" evidence="2">
    <location>
        <begin position="218"/>
        <end position="364"/>
    </location>
</feature>
<dbReference type="PROSITE" id="PS51464">
    <property type="entry name" value="SIS"/>
    <property type="match status" value="2"/>
</dbReference>
<evidence type="ECO:0000313" key="4">
    <source>
        <dbReference type="Proteomes" id="UP000306402"/>
    </source>
</evidence>
<dbReference type="Proteomes" id="UP000306402">
    <property type="component" value="Unassembled WGS sequence"/>
</dbReference>
<dbReference type="GO" id="GO:1901135">
    <property type="term" value="P:carbohydrate derivative metabolic process"/>
    <property type="evidence" value="ECO:0007669"/>
    <property type="project" value="InterPro"/>
</dbReference>
<dbReference type="InterPro" id="IPR001347">
    <property type="entry name" value="SIS_dom"/>
</dbReference>
<dbReference type="AlphaFoldDB" id="A0A5R9L4H1"/>
<dbReference type="InterPro" id="IPR050303">
    <property type="entry name" value="GatZ_KbaZ_carbometab"/>
</dbReference>
<gene>
    <name evidence="3" type="ORF">FEN17_07725</name>
</gene>
<evidence type="ECO:0000313" key="3">
    <source>
        <dbReference type="EMBL" id="TLV03484.1"/>
    </source>
</evidence>
<dbReference type="InterPro" id="IPR046348">
    <property type="entry name" value="SIS_dom_sf"/>
</dbReference>
<proteinExistence type="predicted"/>
<dbReference type="PANTHER" id="PTHR32502:SF3">
    <property type="entry name" value="D-GALACTOSAMINE-6-PHOSPHATE DEAMINASE AGAS-RELATED"/>
    <property type="match status" value="1"/>
</dbReference>
<keyword evidence="1" id="KW-0677">Repeat</keyword>
<dbReference type="PANTHER" id="PTHR32502">
    <property type="entry name" value="N-ACETYLGALACTOSAMINE PERMEASE II COMPONENT-RELATED"/>
    <property type="match status" value="1"/>
</dbReference>
<dbReference type="RefSeq" id="WP_138364692.1">
    <property type="nucleotide sequence ID" value="NZ_VCEJ01000002.1"/>
</dbReference>
<dbReference type="CDD" id="cd05008">
    <property type="entry name" value="SIS_GlmS_GlmD_1"/>
    <property type="match status" value="1"/>
</dbReference>
<dbReference type="SUPFAM" id="SSF53697">
    <property type="entry name" value="SIS domain"/>
    <property type="match status" value="1"/>
</dbReference>